<dbReference type="Gene3D" id="1.25.40.10">
    <property type="entry name" value="Tetratricopeptide repeat domain"/>
    <property type="match status" value="1"/>
</dbReference>
<dbReference type="AlphaFoldDB" id="A0A2X0IY04"/>
<protein>
    <recommendedName>
        <fullName evidence="7">OmpR/PhoB-type domain-containing protein</fullName>
    </recommendedName>
</protein>
<feature type="region of interest" description="Disordered" evidence="6">
    <location>
        <begin position="141"/>
        <end position="174"/>
    </location>
</feature>
<accession>A0A2X0IY04</accession>
<dbReference type="SMART" id="SM00862">
    <property type="entry name" value="Trans_reg_C"/>
    <property type="match status" value="1"/>
</dbReference>
<dbReference type="InterPro" id="IPR011990">
    <property type="entry name" value="TPR-like_helical_dom_sf"/>
</dbReference>
<feature type="compositionally biased region" description="Pro residues" evidence="6">
    <location>
        <begin position="161"/>
        <end position="174"/>
    </location>
</feature>
<feature type="non-terminal residue" evidence="8">
    <location>
        <position position="174"/>
    </location>
</feature>
<dbReference type="Gene3D" id="1.10.10.10">
    <property type="entry name" value="Winged helix-like DNA-binding domain superfamily/Winged helix DNA-binding domain"/>
    <property type="match status" value="1"/>
</dbReference>
<dbReference type="GO" id="GO:0003677">
    <property type="term" value="F:DNA binding"/>
    <property type="evidence" value="ECO:0007669"/>
    <property type="project" value="UniProtKB-KW"/>
</dbReference>
<dbReference type="PANTHER" id="PTHR35807">
    <property type="entry name" value="TRANSCRIPTIONAL REGULATOR REDD-RELATED"/>
    <property type="match status" value="1"/>
</dbReference>
<evidence type="ECO:0000313" key="9">
    <source>
        <dbReference type="Proteomes" id="UP000248889"/>
    </source>
</evidence>
<evidence type="ECO:0000256" key="4">
    <source>
        <dbReference type="ARBA" id="ARBA00023125"/>
    </source>
</evidence>
<evidence type="ECO:0000256" key="1">
    <source>
        <dbReference type="ARBA" id="ARBA00005820"/>
    </source>
</evidence>
<feature type="compositionally biased region" description="Basic and acidic residues" evidence="6">
    <location>
        <begin position="141"/>
        <end position="155"/>
    </location>
</feature>
<evidence type="ECO:0000256" key="2">
    <source>
        <dbReference type="ARBA" id="ARBA00023012"/>
    </source>
</evidence>
<name>A0A2X0IY04_9ACTN</name>
<dbReference type="Pfam" id="PF03704">
    <property type="entry name" value="BTAD"/>
    <property type="match status" value="1"/>
</dbReference>
<evidence type="ECO:0000256" key="6">
    <source>
        <dbReference type="SAM" id="MobiDB-lite"/>
    </source>
</evidence>
<dbReference type="SUPFAM" id="SSF46894">
    <property type="entry name" value="C-terminal effector domain of the bipartite response regulators"/>
    <property type="match status" value="1"/>
</dbReference>
<dbReference type="PANTHER" id="PTHR35807:SF1">
    <property type="entry name" value="TRANSCRIPTIONAL REGULATOR REDD"/>
    <property type="match status" value="1"/>
</dbReference>
<gene>
    <name evidence="8" type="ORF">DN069_25850</name>
</gene>
<keyword evidence="4" id="KW-0238">DNA-binding</keyword>
<comment type="caution">
    <text evidence="8">The sequence shown here is derived from an EMBL/GenBank/DDBJ whole genome shotgun (WGS) entry which is preliminary data.</text>
</comment>
<keyword evidence="9" id="KW-1185">Reference proteome</keyword>
<evidence type="ECO:0000259" key="7">
    <source>
        <dbReference type="SMART" id="SM00862"/>
    </source>
</evidence>
<dbReference type="RefSeq" id="WP_133260039.1">
    <property type="nucleotide sequence ID" value="NZ_QKYN01000105.1"/>
</dbReference>
<comment type="similarity">
    <text evidence="1">Belongs to the AfsR/DnrI/RedD regulatory family.</text>
</comment>
<keyword evidence="5" id="KW-0804">Transcription</keyword>
<dbReference type="InterPro" id="IPR016032">
    <property type="entry name" value="Sig_transdc_resp-reg_C-effctor"/>
</dbReference>
<keyword evidence="3" id="KW-0805">Transcription regulation</keyword>
<dbReference type="InterPro" id="IPR036388">
    <property type="entry name" value="WH-like_DNA-bd_sf"/>
</dbReference>
<evidence type="ECO:0000256" key="5">
    <source>
        <dbReference type="ARBA" id="ARBA00023163"/>
    </source>
</evidence>
<proteinExistence type="inferred from homology"/>
<dbReference type="EMBL" id="QKYN01000105">
    <property type="protein sequence ID" value="RAG82756.1"/>
    <property type="molecule type" value="Genomic_DNA"/>
</dbReference>
<dbReference type="Proteomes" id="UP000248889">
    <property type="component" value="Unassembled WGS sequence"/>
</dbReference>
<dbReference type="InterPro" id="IPR051677">
    <property type="entry name" value="AfsR-DnrI-RedD_regulator"/>
</dbReference>
<organism evidence="8 9">
    <name type="scientific">Streptacidiphilus pinicola</name>
    <dbReference type="NCBI Taxonomy" id="2219663"/>
    <lineage>
        <taxon>Bacteria</taxon>
        <taxon>Bacillati</taxon>
        <taxon>Actinomycetota</taxon>
        <taxon>Actinomycetes</taxon>
        <taxon>Kitasatosporales</taxon>
        <taxon>Streptomycetaceae</taxon>
        <taxon>Streptacidiphilus</taxon>
    </lineage>
</organism>
<feature type="domain" description="OmpR/PhoB-type" evidence="7">
    <location>
        <begin position="23"/>
        <end position="95"/>
    </location>
</feature>
<dbReference type="GO" id="GO:0000160">
    <property type="term" value="P:phosphorelay signal transduction system"/>
    <property type="evidence" value="ECO:0007669"/>
    <property type="project" value="UniProtKB-KW"/>
</dbReference>
<evidence type="ECO:0000313" key="8">
    <source>
        <dbReference type="EMBL" id="RAG82756.1"/>
    </source>
</evidence>
<dbReference type="GO" id="GO:0006355">
    <property type="term" value="P:regulation of DNA-templated transcription"/>
    <property type="evidence" value="ECO:0007669"/>
    <property type="project" value="InterPro"/>
</dbReference>
<dbReference type="InterPro" id="IPR001867">
    <property type="entry name" value="OmpR/PhoB-type_DNA-bd"/>
</dbReference>
<reference evidence="8 9" key="1">
    <citation type="submission" date="2018-06" db="EMBL/GenBank/DDBJ databases">
        <title>Streptacidiphilus pinicola sp. nov., isolated from pine grove soil.</title>
        <authorList>
            <person name="Roh S.G."/>
            <person name="Park S."/>
            <person name="Kim M.-K."/>
            <person name="Yun B.-R."/>
            <person name="Park J."/>
            <person name="Kim M.J."/>
            <person name="Kim Y.S."/>
            <person name="Kim S.B."/>
        </authorList>
    </citation>
    <scope>NUCLEOTIDE SEQUENCE [LARGE SCALE GENOMIC DNA]</scope>
    <source>
        <strain evidence="8 9">MMS16-CNU450</strain>
    </source>
</reference>
<sequence length="174" mass="18073">MRFGILGSTLVVREDAAAHGPAARPVALPGARLRALTAALALRDGRAAQPWALIEEIWGEDGPADPQDALQTLVARLRRALGAAHVGSGPEGYRLLGGDTDAAAFRALVAQAASAEPARAAALLRDALALWRGPALADLPSREDAARRLEAERGSARRARPPPAPPRPPAPPPP</sequence>
<evidence type="ECO:0000256" key="3">
    <source>
        <dbReference type="ARBA" id="ARBA00023015"/>
    </source>
</evidence>
<dbReference type="InterPro" id="IPR005158">
    <property type="entry name" value="BTAD"/>
</dbReference>
<keyword evidence="2" id="KW-0902">Two-component regulatory system</keyword>